<dbReference type="InterPro" id="IPR000679">
    <property type="entry name" value="Znf_GATA"/>
</dbReference>
<feature type="domain" description="GATA-type" evidence="12">
    <location>
        <begin position="233"/>
        <end position="269"/>
    </location>
</feature>
<accession>A0A978VUZ6</accession>
<evidence type="ECO:0000256" key="8">
    <source>
        <dbReference type="ARBA" id="ARBA00023163"/>
    </source>
</evidence>
<evidence type="ECO:0000313" key="14">
    <source>
        <dbReference type="Proteomes" id="UP000813462"/>
    </source>
</evidence>
<dbReference type="InterPro" id="IPR013088">
    <property type="entry name" value="Znf_NHR/GATA"/>
</dbReference>
<dbReference type="FunFam" id="3.30.50.10:FF:000018">
    <property type="entry name" value="GATA transcription factor"/>
    <property type="match status" value="1"/>
</dbReference>
<organism evidence="13 14">
    <name type="scientific">Ziziphus jujuba var. spinosa</name>
    <dbReference type="NCBI Taxonomy" id="714518"/>
    <lineage>
        <taxon>Eukaryota</taxon>
        <taxon>Viridiplantae</taxon>
        <taxon>Streptophyta</taxon>
        <taxon>Embryophyta</taxon>
        <taxon>Tracheophyta</taxon>
        <taxon>Spermatophyta</taxon>
        <taxon>Magnoliopsida</taxon>
        <taxon>eudicotyledons</taxon>
        <taxon>Gunneridae</taxon>
        <taxon>Pentapetalae</taxon>
        <taxon>rosids</taxon>
        <taxon>fabids</taxon>
        <taxon>Rosales</taxon>
        <taxon>Rhamnaceae</taxon>
        <taxon>Paliureae</taxon>
        <taxon>Ziziphus</taxon>
    </lineage>
</organism>
<evidence type="ECO:0000256" key="2">
    <source>
        <dbReference type="ARBA" id="ARBA00022723"/>
    </source>
</evidence>
<reference evidence="13" key="1">
    <citation type="journal article" date="2021" name="Front. Plant Sci.">
        <title>Chromosome-Scale Genome Assembly for Chinese Sour Jujube and Insights Into Its Genome Evolution and Domestication Signature.</title>
        <authorList>
            <person name="Shen L.-Y."/>
            <person name="Luo H."/>
            <person name="Wang X.-L."/>
            <person name="Wang X.-M."/>
            <person name="Qiu X.-J."/>
            <person name="Liu H."/>
            <person name="Zhou S.-S."/>
            <person name="Jia K.-H."/>
            <person name="Nie S."/>
            <person name="Bao Y.-T."/>
            <person name="Zhang R.-G."/>
            <person name="Yun Q.-Z."/>
            <person name="Chai Y.-H."/>
            <person name="Lu J.-Y."/>
            <person name="Li Y."/>
            <person name="Zhao S.-W."/>
            <person name="Mao J.-F."/>
            <person name="Jia S.-G."/>
            <person name="Mao Y.-M."/>
        </authorList>
    </citation>
    <scope>NUCLEOTIDE SEQUENCE</scope>
    <source>
        <strain evidence="13">AT0</strain>
        <tissue evidence="13">Leaf</tissue>
    </source>
</reference>
<keyword evidence="7" id="KW-0010">Activator</keyword>
<protein>
    <recommendedName>
        <fullName evidence="12">GATA-type domain-containing protein</fullName>
    </recommendedName>
</protein>
<keyword evidence="2" id="KW-0479">Metal-binding</keyword>
<dbReference type="PROSITE" id="PS00344">
    <property type="entry name" value="GATA_ZN_FINGER_1"/>
    <property type="match status" value="1"/>
</dbReference>
<dbReference type="GO" id="GO:0030154">
    <property type="term" value="P:cell differentiation"/>
    <property type="evidence" value="ECO:0007669"/>
    <property type="project" value="TreeGrafter"/>
</dbReference>
<evidence type="ECO:0000256" key="1">
    <source>
        <dbReference type="ARBA" id="ARBA00005694"/>
    </source>
</evidence>
<evidence type="ECO:0000256" key="9">
    <source>
        <dbReference type="ARBA" id="ARBA00023242"/>
    </source>
</evidence>
<evidence type="ECO:0000256" key="5">
    <source>
        <dbReference type="ARBA" id="ARBA00023015"/>
    </source>
</evidence>
<dbReference type="CDD" id="cd00202">
    <property type="entry name" value="ZnF_GATA"/>
    <property type="match status" value="1"/>
</dbReference>
<evidence type="ECO:0000256" key="3">
    <source>
        <dbReference type="ARBA" id="ARBA00022771"/>
    </source>
</evidence>
<evidence type="ECO:0000259" key="12">
    <source>
        <dbReference type="PROSITE" id="PS50114"/>
    </source>
</evidence>
<gene>
    <name evidence="13" type="ORF">FEM48_Zijuj02G0095700</name>
</gene>
<name>A0A978VUZ6_ZIZJJ</name>
<keyword evidence="3 10" id="KW-0863">Zinc-finger</keyword>
<proteinExistence type="inferred from homology"/>
<dbReference type="EMBL" id="JAEACU010000002">
    <property type="protein sequence ID" value="KAH7542641.1"/>
    <property type="molecule type" value="Genomic_DNA"/>
</dbReference>
<dbReference type="GO" id="GO:0005634">
    <property type="term" value="C:nucleus"/>
    <property type="evidence" value="ECO:0007669"/>
    <property type="project" value="TreeGrafter"/>
</dbReference>
<comment type="caution">
    <text evidence="13">The sequence shown here is derived from an EMBL/GenBank/DDBJ whole genome shotgun (WGS) entry which is preliminary data.</text>
</comment>
<dbReference type="PANTHER" id="PTHR45658:SF126">
    <property type="entry name" value="GATA-TYPE DOMAIN-CONTAINING PROTEIN"/>
    <property type="match status" value="1"/>
</dbReference>
<evidence type="ECO:0000256" key="11">
    <source>
        <dbReference type="SAM" id="MobiDB-lite"/>
    </source>
</evidence>
<evidence type="ECO:0000256" key="7">
    <source>
        <dbReference type="ARBA" id="ARBA00023159"/>
    </source>
</evidence>
<feature type="region of interest" description="Disordered" evidence="11">
    <location>
        <begin position="91"/>
        <end position="127"/>
    </location>
</feature>
<dbReference type="GO" id="GO:0006355">
    <property type="term" value="P:regulation of DNA-templated transcription"/>
    <property type="evidence" value="ECO:0007669"/>
    <property type="project" value="InterPro"/>
</dbReference>
<keyword evidence="9" id="KW-0539">Nucleus</keyword>
<keyword evidence="5" id="KW-0805">Transcription regulation</keyword>
<feature type="compositionally biased region" description="Polar residues" evidence="11">
    <location>
        <begin position="96"/>
        <end position="105"/>
    </location>
</feature>
<dbReference type="SMART" id="SM00401">
    <property type="entry name" value="ZnF_GATA"/>
    <property type="match status" value="1"/>
</dbReference>
<comment type="similarity">
    <text evidence="1">Belongs to the type IV zinc-finger family. Class A subfamily.</text>
</comment>
<evidence type="ECO:0000256" key="4">
    <source>
        <dbReference type="ARBA" id="ARBA00022833"/>
    </source>
</evidence>
<dbReference type="PROSITE" id="PS50114">
    <property type="entry name" value="GATA_ZN_FINGER_2"/>
    <property type="match status" value="1"/>
</dbReference>
<keyword evidence="8" id="KW-0804">Transcription</keyword>
<dbReference type="Proteomes" id="UP000813462">
    <property type="component" value="Unassembled WGS sequence"/>
</dbReference>
<sequence length="325" mass="36756">MVRQTTNDMVGSWFFDENFTGVSEEFNFNGVYEEFFDDVIGSLDDFPLEDVEGNAGEEDWNTKLQYLDPPSMDVLVGFPSKPDKNHSIAFERTQIKQEPSSGDTTSSRSNPLSDDSSDVKHRHQFKTSSPVSILESSSISCFIENPRMIDSKFAPLKRARSKRLRRQQITFPFMSPSSSASENLYLSTASESDTETHLSDEILKPAKRKQKRKKNLLQLSGEERRKLLVLQEQGEAKKCMHCEVTSTPQWREGPMGPKTLCNACGVRYRSGRLFPEYRPAASPTFIPSLHSNSHKKVIEMRSKGRTTMGTLSSIQPGKRLDSLII</sequence>
<keyword evidence="6" id="KW-0238">DNA-binding</keyword>
<dbReference type="GO" id="GO:0043565">
    <property type="term" value="F:sequence-specific DNA binding"/>
    <property type="evidence" value="ECO:0007669"/>
    <property type="project" value="InterPro"/>
</dbReference>
<evidence type="ECO:0000313" key="13">
    <source>
        <dbReference type="EMBL" id="KAH7542641.1"/>
    </source>
</evidence>
<dbReference type="AlphaFoldDB" id="A0A978VUZ6"/>
<evidence type="ECO:0000256" key="6">
    <source>
        <dbReference type="ARBA" id="ARBA00023125"/>
    </source>
</evidence>
<evidence type="ECO:0000256" key="10">
    <source>
        <dbReference type="PROSITE-ProRule" id="PRU00094"/>
    </source>
</evidence>
<dbReference type="PANTHER" id="PTHR45658">
    <property type="entry name" value="GATA TRANSCRIPTION FACTOR"/>
    <property type="match status" value="1"/>
</dbReference>
<dbReference type="InterPro" id="IPR051140">
    <property type="entry name" value="GATA_TF"/>
</dbReference>
<dbReference type="Pfam" id="PF00320">
    <property type="entry name" value="GATA"/>
    <property type="match status" value="1"/>
</dbReference>
<keyword evidence="4" id="KW-0862">Zinc</keyword>
<dbReference type="GO" id="GO:0008270">
    <property type="term" value="F:zinc ion binding"/>
    <property type="evidence" value="ECO:0007669"/>
    <property type="project" value="UniProtKB-KW"/>
</dbReference>
<dbReference type="SUPFAM" id="SSF57716">
    <property type="entry name" value="Glucocorticoid receptor-like (DNA-binding domain)"/>
    <property type="match status" value="1"/>
</dbReference>
<dbReference type="Gene3D" id="3.30.50.10">
    <property type="entry name" value="Erythroid Transcription Factor GATA-1, subunit A"/>
    <property type="match status" value="1"/>
</dbReference>